<dbReference type="PANTHER" id="PTHR45023:SF4">
    <property type="entry name" value="GLYCINE-RICH PROTEIN-RELATED"/>
    <property type="match status" value="1"/>
</dbReference>
<sequence length="176" mass="19846">MAARHRSTSYSHEEDKHLCRVYLDISHNPIIGINQSRDQFWSHIEVEYNNSKPVTVTQDRPKKSLGASQKDILTRAKVLLKQDKKYDKGSKFDHVWDILKDTEKFGDDHSNATPYHQTQTSNFVSSQANSPATESPTSASPGLSSFSPNINDTSVDGCSNQWPIGVKKGKRKTENR</sequence>
<keyword evidence="4" id="KW-1185">Reference proteome</keyword>
<comment type="caution">
    <text evidence="3">The sequence shown here is derived from an EMBL/GenBank/DDBJ whole genome shotgun (WGS) entry which is preliminary data.</text>
</comment>
<dbReference type="InterPro" id="IPR029466">
    <property type="entry name" value="NAM-associated_C"/>
</dbReference>
<evidence type="ECO:0000313" key="4">
    <source>
        <dbReference type="Proteomes" id="UP001237642"/>
    </source>
</evidence>
<feature type="compositionally biased region" description="Polar residues" evidence="1">
    <location>
        <begin position="142"/>
        <end position="162"/>
    </location>
</feature>
<organism evidence="3 4">
    <name type="scientific">Heracleum sosnowskyi</name>
    <dbReference type="NCBI Taxonomy" id="360622"/>
    <lineage>
        <taxon>Eukaryota</taxon>
        <taxon>Viridiplantae</taxon>
        <taxon>Streptophyta</taxon>
        <taxon>Embryophyta</taxon>
        <taxon>Tracheophyta</taxon>
        <taxon>Spermatophyta</taxon>
        <taxon>Magnoliopsida</taxon>
        <taxon>eudicotyledons</taxon>
        <taxon>Gunneridae</taxon>
        <taxon>Pentapetalae</taxon>
        <taxon>asterids</taxon>
        <taxon>campanulids</taxon>
        <taxon>Apiales</taxon>
        <taxon>Apiaceae</taxon>
        <taxon>Apioideae</taxon>
        <taxon>apioid superclade</taxon>
        <taxon>Tordylieae</taxon>
        <taxon>Tordyliinae</taxon>
        <taxon>Heracleum</taxon>
    </lineage>
</organism>
<dbReference type="PANTHER" id="PTHR45023">
    <property type="match status" value="1"/>
</dbReference>
<evidence type="ECO:0000259" key="2">
    <source>
        <dbReference type="Pfam" id="PF14303"/>
    </source>
</evidence>
<evidence type="ECO:0000256" key="1">
    <source>
        <dbReference type="SAM" id="MobiDB-lite"/>
    </source>
</evidence>
<dbReference type="AlphaFoldDB" id="A0AAD8HES2"/>
<feature type="domain" description="No apical meristem-associated C-terminal" evidence="2">
    <location>
        <begin position="91"/>
        <end position="174"/>
    </location>
</feature>
<dbReference type="EMBL" id="JAUIZM010000009">
    <property type="protein sequence ID" value="KAK1365303.1"/>
    <property type="molecule type" value="Genomic_DNA"/>
</dbReference>
<feature type="region of interest" description="Disordered" evidence="1">
    <location>
        <begin position="109"/>
        <end position="176"/>
    </location>
</feature>
<reference evidence="3" key="1">
    <citation type="submission" date="2023-02" db="EMBL/GenBank/DDBJ databases">
        <title>Genome of toxic invasive species Heracleum sosnowskyi carries increased number of genes despite the absence of recent whole-genome duplications.</title>
        <authorList>
            <person name="Schelkunov M."/>
            <person name="Shtratnikova V."/>
            <person name="Makarenko M."/>
            <person name="Klepikova A."/>
            <person name="Omelchenko D."/>
            <person name="Novikova G."/>
            <person name="Obukhova E."/>
            <person name="Bogdanov V."/>
            <person name="Penin A."/>
            <person name="Logacheva M."/>
        </authorList>
    </citation>
    <scope>NUCLEOTIDE SEQUENCE</scope>
    <source>
        <strain evidence="3">Hsosn_3</strain>
        <tissue evidence="3">Leaf</tissue>
    </source>
</reference>
<evidence type="ECO:0000313" key="3">
    <source>
        <dbReference type="EMBL" id="KAK1365303.1"/>
    </source>
</evidence>
<accession>A0AAD8HES2</accession>
<dbReference type="Pfam" id="PF14303">
    <property type="entry name" value="NAM-associated"/>
    <property type="match status" value="1"/>
</dbReference>
<protein>
    <submittedName>
        <fullName evidence="3">NAM-associated domain-containing protein</fullName>
    </submittedName>
</protein>
<proteinExistence type="predicted"/>
<feature type="compositionally biased region" description="Polar residues" evidence="1">
    <location>
        <begin position="111"/>
        <end position="129"/>
    </location>
</feature>
<gene>
    <name evidence="3" type="ORF">POM88_040864</name>
</gene>
<feature type="compositionally biased region" description="Basic residues" evidence="1">
    <location>
        <begin position="167"/>
        <end position="176"/>
    </location>
</feature>
<reference evidence="3" key="2">
    <citation type="submission" date="2023-05" db="EMBL/GenBank/DDBJ databases">
        <authorList>
            <person name="Schelkunov M.I."/>
        </authorList>
    </citation>
    <scope>NUCLEOTIDE SEQUENCE</scope>
    <source>
        <strain evidence="3">Hsosn_3</strain>
        <tissue evidence="3">Leaf</tissue>
    </source>
</reference>
<feature type="compositionally biased region" description="Low complexity" evidence="1">
    <location>
        <begin position="130"/>
        <end position="141"/>
    </location>
</feature>
<dbReference type="Proteomes" id="UP001237642">
    <property type="component" value="Unassembled WGS sequence"/>
</dbReference>
<name>A0AAD8HES2_9APIA</name>